<organism evidence="1 2">
    <name type="scientific">Reticulomyxa filosa</name>
    <dbReference type="NCBI Taxonomy" id="46433"/>
    <lineage>
        <taxon>Eukaryota</taxon>
        <taxon>Sar</taxon>
        <taxon>Rhizaria</taxon>
        <taxon>Retaria</taxon>
        <taxon>Foraminifera</taxon>
        <taxon>Monothalamids</taxon>
        <taxon>Reticulomyxidae</taxon>
        <taxon>Reticulomyxa</taxon>
    </lineage>
</organism>
<name>X6L8R6_RETFI</name>
<reference evidence="1 2" key="1">
    <citation type="journal article" date="2013" name="Curr. Biol.">
        <title>The Genome of the Foraminiferan Reticulomyxa filosa.</title>
        <authorList>
            <person name="Glockner G."/>
            <person name="Hulsmann N."/>
            <person name="Schleicher M."/>
            <person name="Noegel A.A."/>
            <person name="Eichinger L."/>
            <person name="Gallinger C."/>
            <person name="Pawlowski J."/>
            <person name="Sierra R."/>
            <person name="Euteneuer U."/>
            <person name="Pillet L."/>
            <person name="Moustafa A."/>
            <person name="Platzer M."/>
            <person name="Groth M."/>
            <person name="Szafranski K."/>
            <person name="Schliwa M."/>
        </authorList>
    </citation>
    <scope>NUCLEOTIDE SEQUENCE [LARGE SCALE GENOMIC DNA]</scope>
</reference>
<dbReference type="EMBL" id="ASPP01050665">
    <property type="protein sequence ID" value="ETN97139.1"/>
    <property type="molecule type" value="Genomic_DNA"/>
</dbReference>
<accession>X6L8R6</accession>
<sequence>MNSGVKQEERVSYVVEIFIQLKGHSKSNKTNSRHQVMNRVGLKLTFRNIQKIATKYHQEEDETDHIPAIVCFNLGAFENEIKEAKKITDFIILMMLDFIINNNLHSNPFDHTYERNRQLT</sequence>
<gene>
    <name evidence="1" type="ORF">RFI_40392</name>
</gene>
<keyword evidence="2" id="KW-1185">Reference proteome</keyword>
<dbReference type="OrthoDB" id="8033808at2759"/>
<protein>
    <submittedName>
        <fullName evidence="1">Uncharacterized protein</fullName>
    </submittedName>
</protein>
<dbReference type="Proteomes" id="UP000023152">
    <property type="component" value="Unassembled WGS sequence"/>
</dbReference>
<evidence type="ECO:0000313" key="1">
    <source>
        <dbReference type="EMBL" id="ETN97139.1"/>
    </source>
</evidence>
<evidence type="ECO:0000313" key="2">
    <source>
        <dbReference type="Proteomes" id="UP000023152"/>
    </source>
</evidence>
<comment type="caution">
    <text evidence="1">The sequence shown here is derived from an EMBL/GenBank/DDBJ whole genome shotgun (WGS) entry which is preliminary data.</text>
</comment>
<proteinExistence type="predicted"/>
<dbReference type="AlphaFoldDB" id="X6L8R6"/>